<comment type="similarity">
    <text evidence="1">Belongs to the acetyltransferase family. GNAT subfamily.</text>
</comment>
<keyword evidence="2" id="KW-0808">Transferase</keyword>
<dbReference type="PANTHER" id="PTHR13256:SF16">
    <property type="entry name" value="ALPHA_BETA-TUBULIN-N-ACETYLTRANSFERASE 9"/>
    <property type="match status" value="1"/>
</dbReference>
<gene>
    <name evidence="5" type="ORF">CLEI1391_LOCUS11937</name>
</gene>
<dbReference type="EMBL" id="HBFB01021214">
    <property type="protein sequence ID" value="CAD8684717.1"/>
    <property type="molecule type" value="Transcribed_RNA"/>
</dbReference>
<keyword evidence="3" id="KW-0012">Acyltransferase</keyword>
<dbReference type="InterPro" id="IPR000182">
    <property type="entry name" value="GNAT_dom"/>
</dbReference>
<accession>A0A7S0RSD7</accession>
<dbReference type="AlphaFoldDB" id="A0A7S0RSD7"/>
<sequence length="207" mass="23419">MKINADVCIQGVVCQLVPYKRHHVDKYHQWMQDPEIQRMTESEPLSLEEEYEMMESWREDEEKCTFIILDRPSSSSPSPPSELPDPASEVAAMAGDVNIYVNDPEDRGTVEIEVMVAELGCRRKGIAREAVTLMMAFAVQRLGVTRARAKILDDNEPSIKLFLQMGFQETKRVAVFHEVHMELDCSPGSQHNASLSQMSLATANYSK</sequence>
<proteinExistence type="inferred from homology"/>
<evidence type="ECO:0000256" key="1">
    <source>
        <dbReference type="ARBA" id="ARBA00009342"/>
    </source>
</evidence>
<dbReference type="Gene3D" id="3.40.630.30">
    <property type="match status" value="1"/>
</dbReference>
<dbReference type="PANTHER" id="PTHR13256">
    <property type="entry name" value="N-ACETYLTRANSFERASE 9"/>
    <property type="match status" value="1"/>
</dbReference>
<dbReference type="Pfam" id="PF13302">
    <property type="entry name" value="Acetyltransf_3"/>
    <property type="match status" value="1"/>
</dbReference>
<feature type="domain" description="N-acetyltransferase" evidence="4">
    <location>
        <begin position="34"/>
        <end position="186"/>
    </location>
</feature>
<name>A0A7S0RSD7_9CHLO</name>
<dbReference type="InterPro" id="IPR039135">
    <property type="entry name" value="NAT9-like"/>
</dbReference>
<reference evidence="5" key="1">
    <citation type="submission" date="2021-01" db="EMBL/GenBank/DDBJ databases">
        <authorList>
            <person name="Corre E."/>
            <person name="Pelletier E."/>
            <person name="Niang G."/>
            <person name="Scheremetjew M."/>
            <person name="Finn R."/>
            <person name="Kale V."/>
            <person name="Holt S."/>
            <person name="Cochrane G."/>
            <person name="Meng A."/>
            <person name="Brown T."/>
            <person name="Cohen L."/>
        </authorList>
    </citation>
    <scope>NUCLEOTIDE SEQUENCE</scope>
    <source>
        <strain evidence="5">SAG 11-49</strain>
    </source>
</reference>
<dbReference type="SUPFAM" id="SSF55729">
    <property type="entry name" value="Acyl-CoA N-acyltransferases (Nat)"/>
    <property type="match status" value="1"/>
</dbReference>
<dbReference type="InterPro" id="IPR016181">
    <property type="entry name" value="Acyl_CoA_acyltransferase"/>
</dbReference>
<dbReference type="PROSITE" id="PS51186">
    <property type="entry name" value="GNAT"/>
    <property type="match status" value="1"/>
</dbReference>
<evidence type="ECO:0000256" key="3">
    <source>
        <dbReference type="ARBA" id="ARBA00023315"/>
    </source>
</evidence>
<protein>
    <recommendedName>
        <fullName evidence="4">N-acetyltransferase domain-containing protein</fullName>
    </recommendedName>
</protein>
<organism evidence="5">
    <name type="scientific">Chlamydomonas leiostraca</name>
    <dbReference type="NCBI Taxonomy" id="1034604"/>
    <lineage>
        <taxon>Eukaryota</taxon>
        <taxon>Viridiplantae</taxon>
        <taxon>Chlorophyta</taxon>
        <taxon>core chlorophytes</taxon>
        <taxon>Chlorophyceae</taxon>
        <taxon>CS clade</taxon>
        <taxon>Chlamydomonadales</taxon>
        <taxon>Chlamydomonadaceae</taxon>
        <taxon>Chlamydomonas</taxon>
    </lineage>
</organism>
<dbReference type="GO" id="GO:0008080">
    <property type="term" value="F:N-acetyltransferase activity"/>
    <property type="evidence" value="ECO:0007669"/>
    <property type="project" value="InterPro"/>
</dbReference>
<evidence type="ECO:0000313" key="5">
    <source>
        <dbReference type="EMBL" id="CAD8684717.1"/>
    </source>
</evidence>
<evidence type="ECO:0000259" key="4">
    <source>
        <dbReference type="PROSITE" id="PS51186"/>
    </source>
</evidence>
<evidence type="ECO:0000256" key="2">
    <source>
        <dbReference type="ARBA" id="ARBA00022679"/>
    </source>
</evidence>